<keyword evidence="13" id="KW-1185">Reference proteome</keyword>
<evidence type="ECO:0000256" key="7">
    <source>
        <dbReference type="ARBA" id="ARBA00023242"/>
    </source>
</evidence>
<comment type="subcellular location">
    <subcellularLocation>
        <location evidence="1 9">Nucleus</location>
    </subcellularLocation>
</comment>
<feature type="compositionally biased region" description="Polar residues" evidence="10">
    <location>
        <begin position="132"/>
        <end position="144"/>
    </location>
</feature>
<dbReference type="FunFam" id="1.10.10.10:FF:000073">
    <property type="entry name" value="E2F transcription factor 8"/>
    <property type="match status" value="1"/>
</dbReference>
<dbReference type="PANTHER" id="PTHR12081">
    <property type="entry name" value="TRANSCRIPTION FACTOR E2F"/>
    <property type="match status" value="1"/>
</dbReference>
<evidence type="ECO:0000259" key="11">
    <source>
        <dbReference type="SMART" id="SM01372"/>
    </source>
</evidence>
<comment type="caution">
    <text evidence="12">The sequence shown here is derived from an EMBL/GenBank/DDBJ whole genome shotgun (WGS) entry which is preliminary data.</text>
</comment>
<keyword evidence="8" id="KW-0131">Cell cycle</keyword>
<dbReference type="GO" id="GO:0090575">
    <property type="term" value="C:RNA polymerase II transcription regulator complex"/>
    <property type="evidence" value="ECO:0007669"/>
    <property type="project" value="TreeGrafter"/>
</dbReference>
<dbReference type="PANTHER" id="PTHR12081:SF106">
    <property type="entry name" value="E2F TRANSCRIPTION FACTOR-LIKE E2FE"/>
    <property type="match status" value="1"/>
</dbReference>
<evidence type="ECO:0000256" key="8">
    <source>
        <dbReference type="ARBA" id="ARBA00023306"/>
    </source>
</evidence>
<dbReference type="InterPro" id="IPR003316">
    <property type="entry name" value="E2F_WHTH_DNA-bd_dom"/>
</dbReference>
<evidence type="ECO:0000256" key="4">
    <source>
        <dbReference type="ARBA" id="ARBA00023015"/>
    </source>
</evidence>
<evidence type="ECO:0000256" key="9">
    <source>
        <dbReference type="RuleBase" id="RU003796"/>
    </source>
</evidence>
<evidence type="ECO:0000256" key="1">
    <source>
        <dbReference type="ARBA" id="ARBA00004123"/>
    </source>
</evidence>
<evidence type="ECO:0000256" key="6">
    <source>
        <dbReference type="ARBA" id="ARBA00023163"/>
    </source>
</evidence>
<evidence type="ECO:0000256" key="2">
    <source>
        <dbReference type="ARBA" id="ARBA00010940"/>
    </source>
</evidence>
<accession>A0A8X8CHV3</accession>
<keyword evidence="6 9" id="KW-0804">Transcription</keyword>
<keyword evidence="4 9" id="KW-0805">Transcription regulation</keyword>
<keyword evidence="5 9" id="KW-0238">DNA-binding</keyword>
<evidence type="ECO:0000256" key="5">
    <source>
        <dbReference type="ARBA" id="ARBA00023125"/>
    </source>
</evidence>
<dbReference type="AlphaFoldDB" id="A0A8X8CHV3"/>
<organism evidence="12 13">
    <name type="scientific">Populus tomentosa</name>
    <name type="common">Chinese white poplar</name>
    <dbReference type="NCBI Taxonomy" id="118781"/>
    <lineage>
        <taxon>Eukaryota</taxon>
        <taxon>Viridiplantae</taxon>
        <taxon>Streptophyta</taxon>
        <taxon>Embryophyta</taxon>
        <taxon>Tracheophyta</taxon>
        <taxon>Spermatophyta</taxon>
        <taxon>Magnoliopsida</taxon>
        <taxon>eudicotyledons</taxon>
        <taxon>Gunneridae</taxon>
        <taxon>Pentapetalae</taxon>
        <taxon>rosids</taxon>
        <taxon>fabids</taxon>
        <taxon>Malpighiales</taxon>
        <taxon>Salicaceae</taxon>
        <taxon>Saliceae</taxon>
        <taxon>Populus</taxon>
    </lineage>
</organism>
<dbReference type="Pfam" id="PF02319">
    <property type="entry name" value="WHD_E2F_TDP"/>
    <property type="match status" value="2"/>
</dbReference>
<evidence type="ECO:0000256" key="10">
    <source>
        <dbReference type="SAM" id="MobiDB-lite"/>
    </source>
</evidence>
<sequence>MALSYSDIIDPSSRHHTYSRKQKSLGLLCTNFLTLYNRDDIDVIGLDDAASKLGVERRRIYDIVNVLESVGVLARKAKNKYLWKGFAAVPKALQELKEEGLRDNVNTIDKQSNNSVKVADDDEDEDDDSDSNPNTGSQNENSGIIKSTAASRFAKVRRLYDIANVLSSLKLIEKTHTADTRKPAFRWLGLRGKSENGSGDPLAPFESRKRTFGADVTNICSKRNQTDSSVDGDKSKNLKMQKQIKDENIVTVVQRGNFDQDSQQNSGSFQFGPFAPVSIARVGNSEEKVTQIYDWEGLSSTFRPQYHNQDVIVLIASRHFERSLFSLHGSMEIMVHGSCWEETITHLLVFYYCVSATSTVGCIFPVHHLSVAKQCCLSDVSKQMNLNIPVFSPWLSSYKVASFMQDIILFSWDNSCSAIDNTLRPFPIYYIFLSSCCFDALMMPGIIKDEIRDKGSANAPTPRREKNVDEGEGNDEKHFLVCSPSVLQ</sequence>
<dbReference type="SMART" id="SM01372">
    <property type="entry name" value="E2F_TDP"/>
    <property type="match status" value="2"/>
</dbReference>
<dbReference type="OrthoDB" id="5318at2759"/>
<evidence type="ECO:0000313" key="13">
    <source>
        <dbReference type="Proteomes" id="UP000886885"/>
    </source>
</evidence>
<protein>
    <recommendedName>
        <fullName evidence="11">E2F/DP family winged-helix DNA-binding domain-containing protein</fullName>
    </recommendedName>
</protein>
<feature type="compositionally biased region" description="Basic and acidic residues" evidence="10">
    <location>
        <begin position="462"/>
        <end position="477"/>
    </location>
</feature>
<reference evidence="12" key="1">
    <citation type="journal article" date="2020" name="bioRxiv">
        <title>Hybrid origin of Populus tomentosa Carr. identified through genome sequencing and phylogenomic analysis.</title>
        <authorList>
            <person name="An X."/>
            <person name="Gao K."/>
            <person name="Chen Z."/>
            <person name="Li J."/>
            <person name="Yang X."/>
            <person name="Yang X."/>
            <person name="Zhou J."/>
            <person name="Guo T."/>
            <person name="Zhao T."/>
            <person name="Huang S."/>
            <person name="Miao D."/>
            <person name="Khan W.U."/>
            <person name="Rao P."/>
            <person name="Ye M."/>
            <person name="Lei B."/>
            <person name="Liao W."/>
            <person name="Wang J."/>
            <person name="Ji L."/>
            <person name="Li Y."/>
            <person name="Guo B."/>
            <person name="Mustafa N.S."/>
            <person name="Li S."/>
            <person name="Yun Q."/>
            <person name="Keller S.R."/>
            <person name="Mao J."/>
            <person name="Zhang R."/>
            <person name="Strauss S.H."/>
        </authorList>
    </citation>
    <scope>NUCLEOTIDE SEQUENCE</scope>
    <source>
        <strain evidence="12">GM15</strain>
        <tissue evidence="12">Leaf</tissue>
    </source>
</reference>
<dbReference type="Proteomes" id="UP000886885">
    <property type="component" value="Chromosome 12A"/>
</dbReference>
<keyword evidence="7 9" id="KW-0539">Nucleus</keyword>
<dbReference type="InterPro" id="IPR015633">
    <property type="entry name" value="E2F"/>
</dbReference>
<feature type="region of interest" description="Disordered" evidence="10">
    <location>
        <begin position="104"/>
        <end position="144"/>
    </location>
</feature>
<keyword evidence="3" id="KW-0678">Repressor</keyword>
<evidence type="ECO:0000313" key="12">
    <source>
        <dbReference type="EMBL" id="KAG6754029.1"/>
    </source>
</evidence>
<feature type="domain" description="E2F/DP family winged-helix DNA-binding" evidence="11">
    <location>
        <begin position="96"/>
        <end position="189"/>
    </location>
</feature>
<evidence type="ECO:0000256" key="3">
    <source>
        <dbReference type="ARBA" id="ARBA00022491"/>
    </source>
</evidence>
<proteinExistence type="inferred from homology"/>
<comment type="similarity">
    <text evidence="2 9">Belongs to the E2F/DP family.</text>
</comment>
<gene>
    <name evidence="12" type="ORF">POTOM_042037</name>
</gene>
<feature type="compositionally biased region" description="Polar residues" evidence="10">
    <location>
        <begin position="104"/>
        <end position="116"/>
    </location>
</feature>
<feature type="compositionally biased region" description="Acidic residues" evidence="10">
    <location>
        <begin position="120"/>
        <end position="130"/>
    </location>
</feature>
<dbReference type="GO" id="GO:0000981">
    <property type="term" value="F:DNA-binding transcription factor activity, RNA polymerase II-specific"/>
    <property type="evidence" value="ECO:0007669"/>
    <property type="project" value="TreeGrafter"/>
</dbReference>
<feature type="region of interest" description="Disordered" evidence="10">
    <location>
        <begin position="453"/>
        <end position="477"/>
    </location>
</feature>
<dbReference type="EMBL" id="JAAWWB010000023">
    <property type="protein sequence ID" value="KAG6754029.1"/>
    <property type="molecule type" value="Genomic_DNA"/>
</dbReference>
<feature type="domain" description="E2F/DP family winged-helix DNA-binding" evidence="11">
    <location>
        <begin position="20"/>
        <end position="85"/>
    </location>
</feature>
<name>A0A8X8CHV3_POPTO</name>
<dbReference type="GO" id="GO:0000978">
    <property type="term" value="F:RNA polymerase II cis-regulatory region sequence-specific DNA binding"/>
    <property type="evidence" value="ECO:0007669"/>
    <property type="project" value="InterPro"/>
</dbReference>